<evidence type="ECO:0008006" key="3">
    <source>
        <dbReference type="Google" id="ProtNLM"/>
    </source>
</evidence>
<gene>
    <name evidence="1" type="ORF">JOC48_001654</name>
</gene>
<accession>A0ABS2MZB0</accession>
<name>A0ABS2MZB0_9BACI</name>
<comment type="caution">
    <text evidence="1">The sequence shown here is derived from an EMBL/GenBank/DDBJ whole genome shotgun (WGS) entry which is preliminary data.</text>
</comment>
<organism evidence="1 2">
    <name type="scientific">Aquibacillus albus</name>
    <dbReference type="NCBI Taxonomy" id="1168171"/>
    <lineage>
        <taxon>Bacteria</taxon>
        <taxon>Bacillati</taxon>
        <taxon>Bacillota</taxon>
        <taxon>Bacilli</taxon>
        <taxon>Bacillales</taxon>
        <taxon>Bacillaceae</taxon>
        <taxon>Aquibacillus</taxon>
    </lineage>
</organism>
<reference evidence="1 2" key="1">
    <citation type="submission" date="2021-01" db="EMBL/GenBank/DDBJ databases">
        <title>Genomic Encyclopedia of Type Strains, Phase IV (KMG-IV): sequencing the most valuable type-strain genomes for metagenomic binning, comparative biology and taxonomic classification.</title>
        <authorList>
            <person name="Goeker M."/>
        </authorList>
    </citation>
    <scope>NUCLEOTIDE SEQUENCE [LARGE SCALE GENOMIC DNA]</scope>
    <source>
        <strain evidence="1 2">DSM 23711</strain>
    </source>
</reference>
<proteinExistence type="predicted"/>
<evidence type="ECO:0000313" key="2">
    <source>
        <dbReference type="Proteomes" id="UP001296943"/>
    </source>
</evidence>
<sequence length="82" mass="9715">MPEQYSVEDAFQAMDHAKRWVARARFEPNYFTDAEFYLNKAENILINTQTEYGNLEEKHDLQQAADFLQTLQATYQSIQHKL</sequence>
<dbReference type="EMBL" id="JAFBDR010000007">
    <property type="protein sequence ID" value="MBM7571171.1"/>
    <property type="molecule type" value="Genomic_DNA"/>
</dbReference>
<keyword evidence="2" id="KW-1185">Reference proteome</keyword>
<evidence type="ECO:0000313" key="1">
    <source>
        <dbReference type="EMBL" id="MBM7571171.1"/>
    </source>
</evidence>
<dbReference type="Proteomes" id="UP001296943">
    <property type="component" value="Unassembled WGS sequence"/>
</dbReference>
<dbReference type="RefSeq" id="WP_204498613.1">
    <property type="nucleotide sequence ID" value="NZ_JAFBDR010000007.1"/>
</dbReference>
<protein>
    <recommendedName>
        <fullName evidence="3">HEPN domain-containing protein</fullName>
    </recommendedName>
</protein>